<protein>
    <recommendedName>
        <fullName evidence="6">Translation initiation factor 3 C-terminal domain-containing protein</fullName>
    </recommendedName>
</protein>
<dbReference type="RefSeq" id="XP_009544089.1">
    <property type="nucleotide sequence ID" value="XM_009545794.1"/>
</dbReference>
<gene>
    <name evidence="4" type="ORF">HETIRDRAFT_241568</name>
</gene>
<proteinExistence type="inferred from homology"/>
<dbReference type="InterPro" id="IPR001288">
    <property type="entry name" value="Translation_initiation_fac_3"/>
</dbReference>
<feature type="non-terminal residue" evidence="4">
    <location>
        <position position="166"/>
    </location>
</feature>
<dbReference type="GO" id="GO:0005739">
    <property type="term" value="C:mitochondrion"/>
    <property type="evidence" value="ECO:0007669"/>
    <property type="project" value="TreeGrafter"/>
</dbReference>
<dbReference type="GO" id="GO:0070124">
    <property type="term" value="P:mitochondrial translational initiation"/>
    <property type="evidence" value="ECO:0007669"/>
    <property type="project" value="TreeGrafter"/>
</dbReference>
<keyword evidence="5" id="KW-1185">Reference proteome</keyword>
<dbReference type="GO" id="GO:0032790">
    <property type="term" value="P:ribosome disassembly"/>
    <property type="evidence" value="ECO:0007669"/>
    <property type="project" value="TreeGrafter"/>
</dbReference>
<reference evidence="4 5" key="1">
    <citation type="journal article" date="2012" name="New Phytol.">
        <title>Insight into trade-off between wood decay and parasitism from the genome of a fungal forest pathogen.</title>
        <authorList>
            <person name="Olson A."/>
            <person name="Aerts A."/>
            <person name="Asiegbu F."/>
            <person name="Belbahri L."/>
            <person name="Bouzid O."/>
            <person name="Broberg A."/>
            <person name="Canback B."/>
            <person name="Coutinho P.M."/>
            <person name="Cullen D."/>
            <person name="Dalman K."/>
            <person name="Deflorio G."/>
            <person name="van Diepen L.T."/>
            <person name="Dunand C."/>
            <person name="Duplessis S."/>
            <person name="Durling M."/>
            <person name="Gonthier P."/>
            <person name="Grimwood J."/>
            <person name="Fossdal C.G."/>
            <person name="Hansson D."/>
            <person name="Henrissat B."/>
            <person name="Hietala A."/>
            <person name="Himmelstrand K."/>
            <person name="Hoffmeister D."/>
            <person name="Hogberg N."/>
            <person name="James T.Y."/>
            <person name="Karlsson M."/>
            <person name="Kohler A."/>
            <person name="Kues U."/>
            <person name="Lee Y.H."/>
            <person name="Lin Y.C."/>
            <person name="Lind M."/>
            <person name="Lindquist E."/>
            <person name="Lombard V."/>
            <person name="Lucas S."/>
            <person name="Lunden K."/>
            <person name="Morin E."/>
            <person name="Murat C."/>
            <person name="Park J."/>
            <person name="Raffaello T."/>
            <person name="Rouze P."/>
            <person name="Salamov A."/>
            <person name="Schmutz J."/>
            <person name="Solheim H."/>
            <person name="Stahlberg J."/>
            <person name="Velez H."/>
            <person name="de Vries R.P."/>
            <person name="Wiebenga A."/>
            <person name="Woodward S."/>
            <person name="Yakovlev I."/>
            <person name="Garbelotto M."/>
            <person name="Martin F."/>
            <person name="Grigoriev I.V."/>
            <person name="Stenlid J."/>
        </authorList>
    </citation>
    <scope>NUCLEOTIDE SEQUENCE [LARGE SCALE GENOMIC DNA]</scope>
    <source>
        <strain evidence="4 5">TC 32-1</strain>
    </source>
</reference>
<evidence type="ECO:0000256" key="2">
    <source>
        <dbReference type="ARBA" id="ARBA00022540"/>
    </source>
</evidence>
<evidence type="ECO:0000256" key="3">
    <source>
        <dbReference type="ARBA" id="ARBA00022917"/>
    </source>
</evidence>
<dbReference type="GeneID" id="20668896"/>
<organism evidence="4 5">
    <name type="scientific">Heterobasidion irregulare (strain TC 32-1)</name>
    <dbReference type="NCBI Taxonomy" id="747525"/>
    <lineage>
        <taxon>Eukaryota</taxon>
        <taxon>Fungi</taxon>
        <taxon>Dikarya</taxon>
        <taxon>Basidiomycota</taxon>
        <taxon>Agaricomycotina</taxon>
        <taxon>Agaricomycetes</taxon>
        <taxon>Russulales</taxon>
        <taxon>Bondarzewiaceae</taxon>
        <taxon>Heterobasidion</taxon>
        <taxon>Heterobasidion annosum species complex</taxon>
    </lineage>
</organism>
<keyword evidence="3" id="KW-0648">Protein biosynthesis</keyword>
<dbReference type="EMBL" id="KI925456">
    <property type="protein sequence ID" value="ETW84414.1"/>
    <property type="molecule type" value="Genomic_DNA"/>
</dbReference>
<dbReference type="eggNOG" id="ENOG502QWD8">
    <property type="taxonomic scope" value="Eukaryota"/>
</dbReference>
<dbReference type="STRING" id="747525.W4KFB7"/>
<evidence type="ECO:0008006" key="6">
    <source>
        <dbReference type="Google" id="ProtNLM"/>
    </source>
</evidence>
<dbReference type="Gene3D" id="3.30.110.10">
    <property type="entry name" value="Translation initiation factor 3 (IF-3), C-terminal domain"/>
    <property type="match status" value="1"/>
</dbReference>
<name>W4KFB7_HETIT</name>
<evidence type="ECO:0000313" key="5">
    <source>
        <dbReference type="Proteomes" id="UP000030671"/>
    </source>
</evidence>
<dbReference type="Proteomes" id="UP000030671">
    <property type="component" value="Unassembled WGS sequence"/>
</dbReference>
<dbReference type="InParanoid" id="W4KFB7"/>
<evidence type="ECO:0000256" key="1">
    <source>
        <dbReference type="ARBA" id="ARBA00005439"/>
    </source>
</evidence>
<dbReference type="AlphaFoldDB" id="W4KFB7"/>
<dbReference type="GO" id="GO:0043022">
    <property type="term" value="F:ribosome binding"/>
    <property type="evidence" value="ECO:0007669"/>
    <property type="project" value="TreeGrafter"/>
</dbReference>
<comment type="similarity">
    <text evidence="1">Belongs to the IF-3 family.</text>
</comment>
<dbReference type="PANTHER" id="PTHR10938">
    <property type="entry name" value="TRANSLATION INITIATION FACTOR IF-3"/>
    <property type="match status" value="1"/>
</dbReference>
<sequence length="166" mass="19268">KIEFDVVRLVDPETHKPGDPQSLPDLVKLYKAEKKYFVELVALPSEMTGGYPLVKLVDKKFNTAREKVAKQKQLISRKQQEQKEIQLTWSVARGDLEHKLRKVRDEIVKGHRVDLAFAPKKKQHPPPIHEQEAMVKESLEVLQDVAKEWSPRRAAKGMLFVYLQHK</sequence>
<dbReference type="KEGG" id="hir:HETIRDRAFT_241568"/>
<accession>W4KFB7</accession>
<feature type="non-terminal residue" evidence="4">
    <location>
        <position position="1"/>
    </location>
</feature>
<dbReference type="HOGENOM" id="CLU_062478_2_0_1"/>
<evidence type="ECO:0000313" key="4">
    <source>
        <dbReference type="EMBL" id="ETW84414.1"/>
    </source>
</evidence>
<dbReference type="PANTHER" id="PTHR10938:SF0">
    <property type="entry name" value="TRANSLATION INITIATION FACTOR IF-3, MITOCHONDRIAL"/>
    <property type="match status" value="1"/>
</dbReference>
<dbReference type="InterPro" id="IPR036788">
    <property type="entry name" value="T_IF-3_C_sf"/>
</dbReference>
<keyword evidence="2" id="KW-0396">Initiation factor</keyword>
<dbReference type="SUPFAM" id="SSF55200">
    <property type="entry name" value="Translation initiation factor IF3, C-terminal domain"/>
    <property type="match status" value="1"/>
</dbReference>
<dbReference type="OrthoDB" id="2554293at2759"/>
<dbReference type="GO" id="GO:0003743">
    <property type="term" value="F:translation initiation factor activity"/>
    <property type="evidence" value="ECO:0007669"/>
    <property type="project" value="UniProtKB-KW"/>
</dbReference>